<protein>
    <submittedName>
        <fullName evidence="1">Uncharacterized protein</fullName>
    </submittedName>
</protein>
<accession>A0A0F8X078</accession>
<organism evidence="1">
    <name type="scientific">marine sediment metagenome</name>
    <dbReference type="NCBI Taxonomy" id="412755"/>
    <lineage>
        <taxon>unclassified sequences</taxon>
        <taxon>metagenomes</taxon>
        <taxon>ecological metagenomes</taxon>
    </lineage>
</organism>
<proteinExistence type="predicted"/>
<sequence>MGTFVAALLDLALAAFGKVIDRFFKSERGKRVKGYMGPAARIVAIVASRTETKVDDAVVAIATELSLPETNVEKLLTGPWGDIIKGLVAARLLKEETGASDSESNLAVEFVLNQAKETSEG</sequence>
<reference evidence="1" key="1">
    <citation type="journal article" date="2015" name="Nature">
        <title>Complex archaea that bridge the gap between prokaryotes and eukaryotes.</title>
        <authorList>
            <person name="Spang A."/>
            <person name="Saw J.H."/>
            <person name="Jorgensen S.L."/>
            <person name="Zaremba-Niedzwiedzka K."/>
            <person name="Martijn J."/>
            <person name="Lind A.E."/>
            <person name="van Eijk R."/>
            <person name="Schleper C."/>
            <person name="Guy L."/>
            <person name="Ettema T.J."/>
        </authorList>
    </citation>
    <scope>NUCLEOTIDE SEQUENCE</scope>
</reference>
<evidence type="ECO:0000313" key="1">
    <source>
        <dbReference type="EMBL" id="KKK62492.1"/>
    </source>
</evidence>
<comment type="caution">
    <text evidence="1">The sequence shown here is derived from an EMBL/GenBank/DDBJ whole genome shotgun (WGS) entry which is preliminary data.</text>
</comment>
<dbReference type="EMBL" id="LAZR01061966">
    <property type="protein sequence ID" value="KKK62492.1"/>
    <property type="molecule type" value="Genomic_DNA"/>
</dbReference>
<name>A0A0F8X078_9ZZZZ</name>
<gene>
    <name evidence="1" type="ORF">LCGC14_3003780</name>
</gene>
<dbReference type="AlphaFoldDB" id="A0A0F8X078"/>